<dbReference type="PANTHER" id="PTHR11005">
    <property type="entry name" value="LYSOSOMAL ACID LIPASE-RELATED"/>
    <property type="match status" value="1"/>
</dbReference>
<evidence type="ECO:0000256" key="1">
    <source>
        <dbReference type="ARBA" id="ARBA00010701"/>
    </source>
</evidence>
<dbReference type="InterPro" id="IPR000073">
    <property type="entry name" value="AB_hydrolase_1"/>
</dbReference>
<comment type="caution">
    <text evidence="11">The sequence shown here is derived from an EMBL/GenBank/DDBJ whole genome shotgun (WGS) entry which is preliminary data.</text>
</comment>
<feature type="active site" description="Charge relay system" evidence="8">
    <location>
        <position position="349"/>
    </location>
</feature>
<evidence type="ECO:0000256" key="6">
    <source>
        <dbReference type="ARBA" id="ARBA00023180"/>
    </source>
</evidence>
<feature type="domain" description="AB hydrolase-1" evidence="10">
    <location>
        <begin position="86"/>
        <end position="374"/>
    </location>
</feature>
<dbReference type="Gene3D" id="3.40.50.1820">
    <property type="entry name" value="alpha/beta hydrolase"/>
    <property type="match status" value="1"/>
</dbReference>
<evidence type="ECO:0000256" key="7">
    <source>
        <dbReference type="PIRNR" id="PIRNR000862"/>
    </source>
</evidence>
<keyword evidence="6" id="KW-0325">Glycoprotein</keyword>
<feature type="signal peptide" evidence="9">
    <location>
        <begin position="1"/>
        <end position="20"/>
    </location>
</feature>
<comment type="similarity">
    <text evidence="1 7">Belongs to the AB hydrolase superfamily. Lipase family.</text>
</comment>
<dbReference type="AlphaFoldDB" id="A0ABD2A251"/>
<protein>
    <recommendedName>
        <fullName evidence="7">Lipase</fullName>
    </recommendedName>
</protein>
<dbReference type="InterPro" id="IPR025483">
    <property type="entry name" value="Lipase_euk"/>
</dbReference>
<evidence type="ECO:0000259" key="10">
    <source>
        <dbReference type="Pfam" id="PF00561"/>
    </source>
</evidence>
<reference evidence="11 12" key="1">
    <citation type="journal article" date="2024" name="Ann. Entomol. Soc. Am.">
        <title>Genomic analyses of the southern and eastern yellowjacket wasps (Hymenoptera: Vespidae) reveal evolutionary signatures of social life.</title>
        <authorList>
            <person name="Catto M.A."/>
            <person name="Caine P.B."/>
            <person name="Orr S.E."/>
            <person name="Hunt B.G."/>
            <person name="Goodisman M.A.D."/>
        </authorList>
    </citation>
    <scope>NUCLEOTIDE SEQUENCE [LARGE SCALE GENOMIC DNA]</scope>
    <source>
        <strain evidence="11">233</strain>
        <tissue evidence="11">Head and thorax</tissue>
    </source>
</reference>
<evidence type="ECO:0000256" key="9">
    <source>
        <dbReference type="SAM" id="SignalP"/>
    </source>
</evidence>
<organism evidence="11 12">
    <name type="scientific">Vespula squamosa</name>
    <name type="common">Southern yellow jacket</name>
    <name type="synonym">Wasp</name>
    <dbReference type="NCBI Taxonomy" id="30214"/>
    <lineage>
        <taxon>Eukaryota</taxon>
        <taxon>Metazoa</taxon>
        <taxon>Ecdysozoa</taxon>
        <taxon>Arthropoda</taxon>
        <taxon>Hexapoda</taxon>
        <taxon>Insecta</taxon>
        <taxon>Pterygota</taxon>
        <taxon>Neoptera</taxon>
        <taxon>Endopterygota</taxon>
        <taxon>Hymenoptera</taxon>
        <taxon>Apocrita</taxon>
        <taxon>Aculeata</taxon>
        <taxon>Vespoidea</taxon>
        <taxon>Vespidae</taxon>
        <taxon>Vespinae</taxon>
        <taxon>Vespula</taxon>
    </lineage>
</organism>
<accession>A0ABD2A251</accession>
<keyword evidence="4 7" id="KW-0442">Lipid degradation</keyword>
<dbReference type="PIRSF" id="PIRSF000862">
    <property type="entry name" value="Steryl_ester_lip"/>
    <property type="match status" value="1"/>
</dbReference>
<evidence type="ECO:0000256" key="8">
    <source>
        <dbReference type="PIRSR" id="PIRSR000862-1"/>
    </source>
</evidence>
<dbReference type="SUPFAM" id="SSF53474">
    <property type="entry name" value="alpha/beta-Hydrolases"/>
    <property type="match status" value="1"/>
</dbReference>
<dbReference type="Pfam" id="PF00561">
    <property type="entry name" value="Abhydrolase_1"/>
    <property type="match status" value="1"/>
</dbReference>
<sequence length="406" mass="47032">MKLLTWMVLVILLILFEVTIKPFSMFQEHFLLNDPYLNITSDFVGLAKQNGYFAEEHTVVTEDGYTLLVHRIPYSPLSNITHKIRPVILLQPGALASSNYWILYSYKRSLPCSLADAGFDVWLGNARGNIYGQTHMKFSTADKEFWQFSYHEIAIYDVPAIIDYILNYTKSKELYFIGHSMGTTVSYVLLSMKPDYNEKIRLVVSLAPTAYWKKNLISPLSKFILTYSSILEVLLEFGKIYGIIPEATINKLLITICSNKSILEPLCVALFNSCFGSDPLQTKRFFNYYPSGGSLKIFYHYIQNIMAENFQNYDYGHENNMKRYKQKVPLEYNLTKVSAPVILMYAKNDALISEKFLLELYKRLPNISIFEVVPYDYFTHIDFITAIDVKKLLNDRIIDLLKQYSQ</sequence>
<name>A0ABD2A251_VESSQ</name>
<evidence type="ECO:0000256" key="4">
    <source>
        <dbReference type="ARBA" id="ARBA00022963"/>
    </source>
</evidence>
<dbReference type="InterPro" id="IPR029058">
    <property type="entry name" value="AB_hydrolase_fold"/>
</dbReference>
<keyword evidence="3 7" id="KW-0378">Hydrolase</keyword>
<dbReference type="GO" id="GO:0016787">
    <property type="term" value="F:hydrolase activity"/>
    <property type="evidence" value="ECO:0007669"/>
    <property type="project" value="UniProtKB-KW"/>
</dbReference>
<dbReference type="EMBL" id="JAUDFV010000157">
    <property type="protein sequence ID" value="KAL2713860.1"/>
    <property type="molecule type" value="Genomic_DNA"/>
</dbReference>
<keyword evidence="2 9" id="KW-0732">Signal</keyword>
<evidence type="ECO:0000256" key="2">
    <source>
        <dbReference type="ARBA" id="ARBA00022729"/>
    </source>
</evidence>
<proteinExistence type="inferred from homology"/>
<dbReference type="FunFam" id="3.40.50.1820:FF:000057">
    <property type="entry name" value="Lipase"/>
    <property type="match status" value="1"/>
</dbReference>
<feature type="active site" description="Nucleophile" evidence="8">
    <location>
        <position position="180"/>
    </location>
</feature>
<feature type="active site" description="Charge relay system" evidence="8">
    <location>
        <position position="380"/>
    </location>
</feature>
<feature type="chain" id="PRO_5044749961" description="Lipase" evidence="9">
    <location>
        <begin position="21"/>
        <end position="406"/>
    </location>
</feature>
<evidence type="ECO:0000256" key="5">
    <source>
        <dbReference type="ARBA" id="ARBA00023098"/>
    </source>
</evidence>
<dbReference type="Proteomes" id="UP001607302">
    <property type="component" value="Unassembled WGS sequence"/>
</dbReference>
<keyword evidence="12" id="KW-1185">Reference proteome</keyword>
<keyword evidence="5" id="KW-0443">Lipid metabolism</keyword>
<dbReference type="GO" id="GO:0016042">
    <property type="term" value="P:lipid catabolic process"/>
    <property type="evidence" value="ECO:0007669"/>
    <property type="project" value="UniProtKB-KW"/>
</dbReference>
<evidence type="ECO:0000256" key="3">
    <source>
        <dbReference type="ARBA" id="ARBA00022801"/>
    </source>
</evidence>
<evidence type="ECO:0000313" key="11">
    <source>
        <dbReference type="EMBL" id="KAL2713860.1"/>
    </source>
</evidence>
<gene>
    <name evidence="11" type="ORF">V1478_016417</name>
</gene>
<evidence type="ECO:0000313" key="12">
    <source>
        <dbReference type="Proteomes" id="UP001607302"/>
    </source>
</evidence>